<dbReference type="InterPro" id="IPR025665">
    <property type="entry name" value="Beta-barrel_OMP_2"/>
</dbReference>
<keyword evidence="3" id="KW-1185">Reference proteome</keyword>
<evidence type="ECO:0000313" key="2">
    <source>
        <dbReference type="EMBL" id="RKE52894.1"/>
    </source>
</evidence>
<gene>
    <name evidence="2" type="ORF">DFQ12_3141</name>
</gene>
<accession>A0A420B807</accession>
<protein>
    <submittedName>
        <fullName evidence="2">Outer membrane protein with beta-barrel domain</fullName>
    </submittedName>
</protein>
<evidence type="ECO:0000259" key="1">
    <source>
        <dbReference type="Pfam" id="PF13568"/>
    </source>
</evidence>
<dbReference type="Pfam" id="PF13568">
    <property type="entry name" value="OMP_b-brl_2"/>
    <property type="match status" value="1"/>
</dbReference>
<name>A0A420B807_SPHD1</name>
<feature type="domain" description="Outer membrane protein beta-barrel" evidence="1">
    <location>
        <begin position="70"/>
        <end position="216"/>
    </location>
</feature>
<proteinExistence type="predicted"/>
<sequence length="235" mass="26246">MCYQLCKIGTKVNYLKIEKCFFSKGILIFRCHRIKEHEKLDNKKIVSQMKTTIKAALVALTLFGITGTVQAQEVTYGIQIGSNYHMTSFGNKSVKDNNGKVGVSVAAFARIGDRIFFQPGIGASLLRKEYTFENTQKTPKFYQINLPLQVGYTFLQNGDFSLRGLLGPQLNYDLKTVKSSKATDYKKFSLDGRAGIGIDVSCFTVDAYYSHGFTSVDKTLDAKNKTVGIMVGYKF</sequence>
<dbReference type="EMBL" id="RAPY01000002">
    <property type="protein sequence ID" value="RKE52894.1"/>
    <property type="molecule type" value="Genomic_DNA"/>
</dbReference>
<dbReference type="AlphaFoldDB" id="A0A420B807"/>
<evidence type="ECO:0000313" key="3">
    <source>
        <dbReference type="Proteomes" id="UP000286246"/>
    </source>
</evidence>
<reference evidence="2 3" key="1">
    <citation type="submission" date="2018-09" db="EMBL/GenBank/DDBJ databases">
        <title>Genomic Encyclopedia of Type Strains, Phase III (KMG-III): the genomes of soil and plant-associated and newly described type strains.</title>
        <authorList>
            <person name="Whitman W."/>
        </authorList>
    </citation>
    <scope>NUCLEOTIDE SEQUENCE [LARGE SCALE GENOMIC DNA]</scope>
    <source>
        <strain evidence="2 3">CECT 7938</strain>
    </source>
</reference>
<dbReference type="Proteomes" id="UP000286246">
    <property type="component" value="Unassembled WGS sequence"/>
</dbReference>
<organism evidence="2 3">
    <name type="scientific">Sphingobacterium detergens</name>
    <dbReference type="NCBI Taxonomy" id="1145106"/>
    <lineage>
        <taxon>Bacteria</taxon>
        <taxon>Pseudomonadati</taxon>
        <taxon>Bacteroidota</taxon>
        <taxon>Sphingobacteriia</taxon>
        <taxon>Sphingobacteriales</taxon>
        <taxon>Sphingobacteriaceae</taxon>
        <taxon>Sphingobacterium</taxon>
    </lineage>
</organism>
<comment type="caution">
    <text evidence="2">The sequence shown here is derived from an EMBL/GenBank/DDBJ whole genome shotgun (WGS) entry which is preliminary data.</text>
</comment>